<protein>
    <recommendedName>
        <fullName evidence="2">SGNH hydrolase-type esterase domain-containing protein</fullName>
    </recommendedName>
</protein>
<evidence type="ECO:0000259" key="2">
    <source>
        <dbReference type="Pfam" id="PF13472"/>
    </source>
</evidence>
<dbReference type="InterPro" id="IPR051532">
    <property type="entry name" value="Ester_Hydrolysis_Enzymes"/>
</dbReference>
<reference evidence="3 4" key="1">
    <citation type="journal article" date="2007" name="Science">
        <title>Sea anemone genome reveals ancestral eumetazoan gene repertoire and genomic organization.</title>
        <authorList>
            <person name="Putnam N.H."/>
            <person name="Srivastava M."/>
            <person name="Hellsten U."/>
            <person name="Dirks B."/>
            <person name="Chapman J."/>
            <person name="Salamov A."/>
            <person name="Terry A."/>
            <person name="Shapiro H."/>
            <person name="Lindquist E."/>
            <person name="Kapitonov V.V."/>
            <person name="Jurka J."/>
            <person name="Genikhovich G."/>
            <person name="Grigoriev I.V."/>
            <person name="Lucas S.M."/>
            <person name="Steele R.E."/>
            <person name="Finnerty J.R."/>
            <person name="Technau U."/>
            <person name="Martindale M.Q."/>
            <person name="Rokhsar D.S."/>
        </authorList>
    </citation>
    <scope>NUCLEOTIDE SEQUENCE [LARGE SCALE GENOMIC DNA]</scope>
    <source>
        <strain evidence="4">CH2 X CH6</strain>
    </source>
</reference>
<dbReference type="InterPro" id="IPR013830">
    <property type="entry name" value="SGNH_hydro"/>
</dbReference>
<dbReference type="STRING" id="45351.A7RN27"/>
<dbReference type="Proteomes" id="UP000001593">
    <property type="component" value="Unassembled WGS sequence"/>
</dbReference>
<dbReference type="AlphaFoldDB" id="A7RN27"/>
<feature type="domain" description="SGNH hydrolase-type esterase" evidence="2">
    <location>
        <begin position="411"/>
        <end position="597"/>
    </location>
</feature>
<dbReference type="eggNOG" id="ENOG502S78G">
    <property type="taxonomic scope" value="Eukaryota"/>
</dbReference>
<evidence type="ECO:0000313" key="4">
    <source>
        <dbReference type="Proteomes" id="UP000001593"/>
    </source>
</evidence>
<keyword evidence="4" id="KW-1185">Reference proteome</keyword>
<evidence type="ECO:0000313" key="3">
    <source>
        <dbReference type="EMBL" id="EDO46994.1"/>
    </source>
</evidence>
<feature type="compositionally biased region" description="Polar residues" evidence="1">
    <location>
        <begin position="174"/>
        <end position="203"/>
    </location>
</feature>
<organism evidence="3 4">
    <name type="scientific">Nematostella vectensis</name>
    <name type="common">Starlet sea anemone</name>
    <dbReference type="NCBI Taxonomy" id="45351"/>
    <lineage>
        <taxon>Eukaryota</taxon>
        <taxon>Metazoa</taxon>
        <taxon>Cnidaria</taxon>
        <taxon>Anthozoa</taxon>
        <taxon>Hexacorallia</taxon>
        <taxon>Actiniaria</taxon>
        <taxon>Edwardsiidae</taxon>
        <taxon>Nematostella</taxon>
    </lineage>
</organism>
<dbReference type="Pfam" id="PF13472">
    <property type="entry name" value="Lipase_GDSL_2"/>
    <property type="match status" value="1"/>
</dbReference>
<feature type="region of interest" description="Disordered" evidence="1">
    <location>
        <begin position="87"/>
        <end position="136"/>
    </location>
</feature>
<accession>A7RN27</accession>
<feature type="region of interest" description="Disordered" evidence="1">
    <location>
        <begin position="151"/>
        <end position="264"/>
    </location>
</feature>
<dbReference type="GO" id="GO:0004622">
    <property type="term" value="F:phosphatidylcholine lysophospholipase activity"/>
    <property type="evidence" value="ECO:0000318"/>
    <property type="project" value="GO_Central"/>
</dbReference>
<feature type="compositionally biased region" description="Pro residues" evidence="1">
    <location>
        <begin position="158"/>
        <end position="167"/>
    </location>
</feature>
<sequence length="617" mass="68042">MVREFTYRRFLESHPFKFNFRVKAPYFFKSNKQAVIMSIVLVEGRNQCLQSFLVFALFFIHSVAAKPSAEWWSYGPKGSYSVEELGTLPPTTRSTPVKPAVAPSPPPPGIPVGSKPGAGLPVAPQTGAGKPVAPPGTTIRIAVTVNRTGQPEIHPEVHPGPLPPPPAATARPGNQASTANPLSTPVSTTSTKATQGLLPSSTPEMPETAKPTTVVTQVTTMPNTSVTPLTSPSTSVTQRTRPTTPVTQEATPSQTSSASTSHGKEEVIADFVPIGCYRDTFGTPRPLPNLIGDLRNGEIEPQKLEKNETIKSCAQKARGLGMSVFGIQSYAECWSGEQAQLTYDRDGPSSNCEGGVGRFGANFVYKFTKKTALIVLVLLALVVTVMQNRSGIKKKLKEYTWQESNIKILSFGDSLTAGTLTRGDDQNMHPYSKQLQELLSQHFKKEFKVQSDGLPGDRVQAGMASRLRKQLVRDKFDWIIILAGTNDLSYQYMKRKEFPRVTINGMLKSLINLHEMSQTNGTRTVVVTVPARECEEKEPICIRHKLERKKFNKHLRIYAEKNKPKTIVADVAKEMPFKKFKSLWSKDGLHFTEKGYDKLATIIFSALKREMEKTITP</sequence>
<name>A7RN27_NEMVE</name>
<gene>
    <name evidence="3" type="ORF">NEMVEDRAFT_v1g239508</name>
</gene>
<dbReference type="CDD" id="cd00229">
    <property type="entry name" value="SGNH_hydrolase"/>
    <property type="match status" value="1"/>
</dbReference>
<feature type="compositionally biased region" description="Low complexity" evidence="1">
    <location>
        <begin position="212"/>
        <end position="261"/>
    </location>
</feature>
<evidence type="ECO:0000256" key="1">
    <source>
        <dbReference type="SAM" id="MobiDB-lite"/>
    </source>
</evidence>
<dbReference type="PANTHER" id="PTHR30383:SF5">
    <property type="entry name" value="SGNH HYDROLASE-TYPE ESTERASE DOMAIN-CONTAINING PROTEIN"/>
    <property type="match status" value="1"/>
</dbReference>
<dbReference type="Gene3D" id="3.40.50.1110">
    <property type="entry name" value="SGNH hydrolase"/>
    <property type="match status" value="1"/>
</dbReference>
<dbReference type="InParanoid" id="A7RN27"/>
<dbReference type="PANTHER" id="PTHR30383">
    <property type="entry name" value="THIOESTERASE 1/PROTEASE 1/LYSOPHOSPHOLIPASE L1"/>
    <property type="match status" value="1"/>
</dbReference>
<dbReference type="HOGENOM" id="CLU_443005_0_0_1"/>
<proteinExistence type="predicted"/>
<dbReference type="InterPro" id="IPR036514">
    <property type="entry name" value="SGNH_hydro_sf"/>
</dbReference>
<dbReference type="SUPFAM" id="SSF52266">
    <property type="entry name" value="SGNH hydrolase"/>
    <property type="match status" value="1"/>
</dbReference>
<dbReference type="EMBL" id="DS469522">
    <property type="protein sequence ID" value="EDO46994.1"/>
    <property type="molecule type" value="Genomic_DNA"/>
</dbReference>